<evidence type="ECO:0000256" key="1">
    <source>
        <dbReference type="ARBA" id="ARBA00022857"/>
    </source>
</evidence>
<feature type="domain" description="Enoyl reductase (ER)" evidence="4">
    <location>
        <begin position="10"/>
        <end position="323"/>
    </location>
</feature>
<dbReference type="Gene3D" id="3.40.50.720">
    <property type="entry name" value="NAD(P)-binding Rossmann-like Domain"/>
    <property type="match status" value="1"/>
</dbReference>
<keyword evidence="1" id="KW-0521">NADP</keyword>
<dbReference type="SMART" id="SM00829">
    <property type="entry name" value="PKS_ER"/>
    <property type="match status" value="1"/>
</dbReference>
<dbReference type="EC" id="1.6.5.5" evidence="5"/>
<dbReference type="Gene3D" id="3.90.180.10">
    <property type="entry name" value="Medium-chain alcohol dehydrogenases, catalytic domain"/>
    <property type="match status" value="1"/>
</dbReference>
<dbReference type="Pfam" id="PF08240">
    <property type="entry name" value="ADH_N"/>
    <property type="match status" value="1"/>
</dbReference>
<proteinExistence type="predicted"/>
<dbReference type="InterPro" id="IPR013149">
    <property type="entry name" value="ADH-like_C"/>
</dbReference>
<gene>
    <name evidence="5" type="ORF">J2853_005586</name>
</gene>
<keyword evidence="2 5" id="KW-0560">Oxidoreductase</keyword>
<dbReference type="Pfam" id="PF00107">
    <property type="entry name" value="ADH_zinc_N"/>
    <property type="match status" value="1"/>
</dbReference>
<dbReference type="InterPro" id="IPR020843">
    <property type="entry name" value="ER"/>
</dbReference>
<dbReference type="PANTHER" id="PTHR48106">
    <property type="entry name" value="QUINONE OXIDOREDUCTASE PIG3-RELATED"/>
    <property type="match status" value="1"/>
</dbReference>
<dbReference type="InterPro" id="IPR036291">
    <property type="entry name" value="NAD(P)-bd_dom_sf"/>
</dbReference>
<dbReference type="GO" id="GO:0003960">
    <property type="term" value="F:quinone reductase (NADPH) activity"/>
    <property type="evidence" value="ECO:0007669"/>
    <property type="project" value="UniProtKB-EC"/>
</dbReference>
<accession>A0ABT9QHZ8</accession>
<name>A0ABT9QHZ8_9ACTN</name>
<dbReference type="SUPFAM" id="SSF51735">
    <property type="entry name" value="NAD(P)-binding Rossmann-fold domains"/>
    <property type="match status" value="1"/>
</dbReference>
<reference evidence="5 6" key="1">
    <citation type="submission" date="2023-07" db="EMBL/GenBank/DDBJ databases">
        <title>Sequencing the genomes of 1000 actinobacteria strains.</title>
        <authorList>
            <person name="Klenk H.-P."/>
        </authorList>
    </citation>
    <scope>NUCLEOTIDE SEQUENCE [LARGE SCALE GENOMIC DNA]</scope>
    <source>
        <strain evidence="5 6">DSM 46740</strain>
    </source>
</reference>
<protein>
    <submittedName>
        <fullName evidence="5">NADPH2:quinone reductase</fullName>
        <ecNumber evidence="5">1.6.5.5</ecNumber>
    </submittedName>
</protein>
<dbReference type="Proteomes" id="UP001225356">
    <property type="component" value="Unassembled WGS sequence"/>
</dbReference>
<keyword evidence="6" id="KW-1185">Reference proteome</keyword>
<comment type="caution">
    <text evidence="5">The sequence shown here is derived from an EMBL/GenBank/DDBJ whole genome shotgun (WGS) entry which is preliminary data.</text>
</comment>
<evidence type="ECO:0000256" key="3">
    <source>
        <dbReference type="SAM" id="MobiDB-lite"/>
    </source>
</evidence>
<dbReference type="InterPro" id="IPR011032">
    <property type="entry name" value="GroES-like_sf"/>
</dbReference>
<dbReference type="InterPro" id="IPR013154">
    <property type="entry name" value="ADH-like_N"/>
</dbReference>
<dbReference type="SUPFAM" id="SSF50129">
    <property type="entry name" value="GroES-like"/>
    <property type="match status" value="1"/>
</dbReference>
<feature type="compositionally biased region" description="Basic and acidic residues" evidence="3">
    <location>
        <begin position="15"/>
        <end position="24"/>
    </location>
</feature>
<dbReference type="EMBL" id="JAUSQU010000001">
    <property type="protein sequence ID" value="MDP9846375.1"/>
    <property type="molecule type" value="Genomic_DNA"/>
</dbReference>
<dbReference type="RefSeq" id="WP_307562809.1">
    <property type="nucleotide sequence ID" value="NZ_JAUSQU010000001.1"/>
</dbReference>
<evidence type="ECO:0000256" key="2">
    <source>
        <dbReference type="ARBA" id="ARBA00023002"/>
    </source>
</evidence>
<evidence type="ECO:0000313" key="5">
    <source>
        <dbReference type="EMBL" id="MDP9846375.1"/>
    </source>
</evidence>
<evidence type="ECO:0000313" key="6">
    <source>
        <dbReference type="Proteomes" id="UP001225356"/>
    </source>
</evidence>
<organism evidence="5 6">
    <name type="scientific">Streptosporangium lutulentum</name>
    <dbReference type="NCBI Taxonomy" id="1461250"/>
    <lineage>
        <taxon>Bacteria</taxon>
        <taxon>Bacillati</taxon>
        <taxon>Actinomycetota</taxon>
        <taxon>Actinomycetes</taxon>
        <taxon>Streptosporangiales</taxon>
        <taxon>Streptosporangiaceae</taxon>
        <taxon>Streptosporangium</taxon>
    </lineage>
</organism>
<evidence type="ECO:0000259" key="4">
    <source>
        <dbReference type="SMART" id="SM00829"/>
    </source>
</evidence>
<feature type="region of interest" description="Disordered" evidence="3">
    <location>
        <begin position="1"/>
        <end position="28"/>
    </location>
</feature>
<sequence length="327" mass="32884">MRALVMTSPGGSENSHVRETDEPRPGPGEVSIDVAYAGLNFMDVMARRGDAGYATSWPYRPGLEVSGTVREVGAGVAGLAAGDRVAAVPAGGGLAEIALARAELAVPVPADVSLRIAAATPLGLTTALLLLEAGHLAPGDSVLVHSASGGIGGALAQLVPLLGGGRLIGTVGRQEKVAAAERSGYDVAVARGDRMAEAIRAANDGRGIDVVLDPLGTTALELDLEIAAPGARVVMFGNATGEPLGPLPSAGRLIGGNITLSGFSHRGLLAASPQKVSTAIRRVLGFLAAGQLSLPVVELPSLDDVPAAHDLLAAGHGTGKYVVRTPR</sequence>